<comment type="caution">
    <text evidence="7">The sequence shown here is derived from an EMBL/GenBank/DDBJ whole genome shotgun (WGS) entry which is preliminary data.</text>
</comment>
<dbReference type="OrthoDB" id="6057470at2"/>
<feature type="transmembrane region" description="Helical" evidence="6">
    <location>
        <begin position="244"/>
        <end position="266"/>
    </location>
</feature>
<proteinExistence type="predicted"/>
<keyword evidence="5 6" id="KW-0472">Membrane</keyword>
<name>A0A6N7EPC3_9MICO</name>
<evidence type="ECO:0000256" key="3">
    <source>
        <dbReference type="ARBA" id="ARBA00022692"/>
    </source>
</evidence>
<organism evidence="7 8">
    <name type="scientific">Georgenia subflava</name>
    <dbReference type="NCBI Taxonomy" id="1622177"/>
    <lineage>
        <taxon>Bacteria</taxon>
        <taxon>Bacillati</taxon>
        <taxon>Actinomycetota</taxon>
        <taxon>Actinomycetes</taxon>
        <taxon>Micrococcales</taxon>
        <taxon>Bogoriellaceae</taxon>
        <taxon>Georgenia</taxon>
    </lineage>
</organism>
<keyword evidence="2" id="KW-1003">Cell membrane</keyword>
<dbReference type="RefSeq" id="WP_152196419.1">
    <property type="nucleotide sequence ID" value="NZ_VUKD01000005.1"/>
</dbReference>
<protein>
    <submittedName>
        <fullName evidence="7">Uncharacterized protein</fullName>
    </submittedName>
</protein>
<dbReference type="InterPro" id="IPR022791">
    <property type="entry name" value="L-PG_synthase/AglD"/>
</dbReference>
<feature type="transmembrane region" description="Helical" evidence="6">
    <location>
        <begin position="286"/>
        <end position="308"/>
    </location>
</feature>
<feature type="transmembrane region" description="Helical" evidence="6">
    <location>
        <begin position="158"/>
        <end position="180"/>
    </location>
</feature>
<evidence type="ECO:0000256" key="1">
    <source>
        <dbReference type="ARBA" id="ARBA00004651"/>
    </source>
</evidence>
<accession>A0A6N7EPC3</accession>
<evidence type="ECO:0000256" key="4">
    <source>
        <dbReference type="ARBA" id="ARBA00022989"/>
    </source>
</evidence>
<reference evidence="7 8" key="1">
    <citation type="submission" date="2019-10" db="EMBL/GenBank/DDBJ databases">
        <title>Georgenia wutianyii sp. nov. and Georgenia yuyongxinii sp. nov. isolated from plateau pika (Ochotona curzoniae) in the Qinghai-Tibet plateau of China.</title>
        <authorList>
            <person name="Tian Z."/>
        </authorList>
    </citation>
    <scope>NUCLEOTIDE SEQUENCE [LARGE SCALE GENOMIC DNA]</scope>
    <source>
        <strain evidence="7 8">JCM 19765</strain>
    </source>
</reference>
<dbReference type="Pfam" id="PF03706">
    <property type="entry name" value="LPG_synthase_TM"/>
    <property type="match status" value="1"/>
</dbReference>
<keyword evidence="8" id="KW-1185">Reference proteome</keyword>
<feature type="transmembrane region" description="Helical" evidence="6">
    <location>
        <begin position="21"/>
        <end position="40"/>
    </location>
</feature>
<evidence type="ECO:0000256" key="6">
    <source>
        <dbReference type="SAM" id="Phobius"/>
    </source>
</evidence>
<dbReference type="EMBL" id="WHPC01000133">
    <property type="protein sequence ID" value="MPV38968.1"/>
    <property type="molecule type" value="Genomic_DNA"/>
</dbReference>
<keyword evidence="4 6" id="KW-1133">Transmembrane helix</keyword>
<feature type="transmembrane region" description="Helical" evidence="6">
    <location>
        <begin position="52"/>
        <end position="70"/>
    </location>
</feature>
<evidence type="ECO:0000256" key="5">
    <source>
        <dbReference type="ARBA" id="ARBA00023136"/>
    </source>
</evidence>
<sequence>MSADTGEQGAVRTRGAAVKVAVRWLLIAVAVFFLGRALYLQWPAVSDALAEIPLGAAVASVVAAALAVSISGQQQRSILAALGHRLPLRPWMRVFYLAQLGKYVPGTAWAYVAQMELGRKKGIDRASSVLAILLGAGLTVLLALVAGLLVLGAPSLSWLPVAAQVAVVVLAAAAVLVLAVRPGVVGAVTRRVPALASRLGEVFPAAGSLRPAIGWSAAAWGAYGVHLWLLAAPTGLTGADGLRLAVGGFAIAWVCGFLAVLVPAGVGVREAVLVGLLAGSIGSGPALAVAVLSRFLIIAAEVGLLALVPFLPSAVGGRSGAATVVEP</sequence>
<gene>
    <name evidence="7" type="ORF">GB881_18350</name>
</gene>
<evidence type="ECO:0000313" key="7">
    <source>
        <dbReference type="EMBL" id="MPV38968.1"/>
    </source>
</evidence>
<evidence type="ECO:0000313" key="8">
    <source>
        <dbReference type="Proteomes" id="UP000437709"/>
    </source>
</evidence>
<dbReference type="AlphaFoldDB" id="A0A6N7EPC3"/>
<dbReference type="Proteomes" id="UP000437709">
    <property type="component" value="Unassembled WGS sequence"/>
</dbReference>
<evidence type="ECO:0000256" key="2">
    <source>
        <dbReference type="ARBA" id="ARBA00022475"/>
    </source>
</evidence>
<keyword evidence="3 6" id="KW-0812">Transmembrane</keyword>
<comment type="subcellular location">
    <subcellularLocation>
        <location evidence="1">Cell membrane</location>
        <topology evidence="1">Multi-pass membrane protein</topology>
    </subcellularLocation>
</comment>
<feature type="transmembrane region" description="Helical" evidence="6">
    <location>
        <begin position="132"/>
        <end position="151"/>
    </location>
</feature>
<dbReference type="GO" id="GO:0005886">
    <property type="term" value="C:plasma membrane"/>
    <property type="evidence" value="ECO:0007669"/>
    <property type="project" value="UniProtKB-SubCell"/>
</dbReference>